<evidence type="ECO:0000313" key="1">
    <source>
        <dbReference type="EMBL" id="AFJ63793.1"/>
    </source>
</evidence>
<dbReference type="KEGG" id="bqy:MUS_3937"/>
<accession>I2CAW9</accession>
<protein>
    <submittedName>
        <fullName evidence="1">Uncharacterized protein</fullName>
    </submittedName>
</protein>
<dbReference type="PATRIC" id="fig|1126211.3.peg.3749"/>
<dbReference type="EMBL" id="CP003332">
    <property type="protein sequence ID" value="AFJ63793.1"/>
    <property type="molecule type" value="Genomic_DNA"/>
</dbReference>
<gene>
    <name evidence="1" type="ORF">MUS_3937</name>
</gene>
<organism evidence="1 2">
    <name type="scientific">Bacillus amyloliquefaciens (strain Y2)</name>
    <name type="common">Bacillus amyloliquefaciens subsp. plantarum (strain B9601-Y2)</name>
    <dbReference type="NCBI Taxonomy" id="1155777"/>
    <lineage>
        <taxon>Bacteria</taxon>
        <taxon>Bacillati</taxon>
        <taxon>Bacillota</taxon>
        <taxon>Bacilli</taxon>
        <taxon>Bacillales</taxon>
        <taxon>Bacillaceae</taxon>
        <taxon>Bacillus</taxon>
        <taxon>Bacillus amyloliquefaciens group</taxon>
    </lineage>
</organism>
<reference evidence="1 2" key="1">
    <citation type="journal article" date="2012" name="J. Biotechnol.">
        <title>Genome sequence of the plant growth promoting strain Bacillus amyloliquefaciens subsp. plantarum B9601-Y2 and expression of mersacidin and other secondary metabolites.</title>
        <authorList>
            <person name="He P."/>
            <person name="Hao K."/>
            <person name="Blom J."/>
            <person name="Ruckert C."/>
            <person name="Vater J."/>
            <person name="Mao Z."/>
            <person name="Wu Y."/>
            <person name="Hou M."/>
            <person name="He P."/>
            <person name="He Y."/>
            <person name="Borriss R."/>
        </authorList>
    </citation>
    <scope>NUCLEOTIDE SEQUENCE [LARGE SCALE GENOMIC DNA]</scope>
    <source>
        <strain evidence="1">Y2</strain>
    </source>
</reference>
<proteinExistence type="predicted"/>
<sequence>MGLKAGYGGKMNDFKTLSLTKQAVCTQRTESPETYAQCEKR</sequence>
<dbReference type="HOGENOM" id="CLU_3265094_0_0_9"/>
<evidence type="ECO:0000313" key="2">
    <source>
        <dbReference type="Proteomes" id="UP000002878"/>
    </source>
</evidence>
<name>I2CAW9_BACAY</name>
<dbReference type="Proteomes" id="UP000002878">
    <property type="component" value="Chromosome"/>
</dbReference>
<dbReference type="AlphaFoldDB" id="I2CAW9"/>